<sequence>MRHYAMSLREIALPYQIRLLDGCNSLAFCRFDDDSAVRRAPPDAKPQADDEPRFKFGERVEVQYTLGGVQGVQGWYPAWVTQHWYTEKVADGTRCGAVLVEGDAVESFFPEGGDWMAGKIKRHWWSHPAADLRMPLTEYHEGRVLLVAPYQIELDDGCLIWAPRDDDTSIRAPSRARAALLTGEAETDETSAGRE</sequence>
<keyword evidence="2" id="KW-1185">Reference proteome</keyword>
<protein>
    <submittedName>
        <fullName evidence="1">Uncharacterized protein</fullName>
    </submittedName>
</protein>
<dbReference type="EMBL" id="JWZX01003321">
    <property type="protein sequence ID" value="KOO21946.1"/>
    <property type="molecule type" value="Genomic_DNA"/>
</dbReference>
<dbReference type="AlphaFoldDB" id="A0A0M0J5T7"/>
<gene>
    <name evidence="1" type="ORF">Ctob_000720</name>
</gene>
<proteinExistence type="predicted"/>
<reference evidence="2" key="1">
    <citation type="journal article" date="2015" name="PLoS Genet.">
        <title>Genome Sequence and Transcriptome Analyses of Chrysochromulina tobin: Metabolic Tools for Enhanced Algal Fitness in the Prominent Order Prymnesiales (Haptophyceae).</title>
        <authorList>
            <person name="Hovde B.T."/>
            <person name="Deodato C.R."/>
            <person name="Hunsperger H.M."/>
            <person name="Ryken S.A."/>
            <person name="Yost W."/>
            <person name="Jha R.K."/>
            <person name="Patterson J."/>
            <person name="Monnat R.J. Jr."/>
            <person name="Barlow S.B."/>
            <person name="Starkenburg S.R."/>
            <person name="Cattolico R.A."/>
        </authorList>
    </citation>
    <scope>NUCLEOTIDE SEQUENCE</scope>
    <source>
        <strain evidence="2">CCMP291</strain>
    </source>
</reference>
<organism evidence="1 2">
    <name type="scientific">Chrysochromulina tobinii</name>
    <dbReference type="NCBI Taxonomy" id="1460289"/>
    <lineage>
        <taxon>Eukaryota</taxon>
        <taxon>Haptista</taxon>
        <taxon>Haptophyta</taxon>
        <taxon>Prymnesiophyceae</taxon>
        <taxon>Prymnesiales</taxon>
        <taxon>Chrysochromulinaceae</taxon>
        <taxon>Chrysochromulina</taxon>
    </lineage>
</organism>
<dbReference type="Proteomes" id="UP000037460">
    <property type="component" value="Unassembled WGS sequence"/>
</dbReference>
<evidence type="ECO:0000313" key="2">
    <source>
        <dbReference type="Proteomes" id="UP000037460"/>
    </source>
</evidence>
<name>A0A0M0J5T7_9EUKA</name>
<evidence type="ECO:0000313" key="1">
    <source>
        <dbReference type="EMBL" id="KOO21946.1"/>
    </source>
</evidence>
<accession>A0A0M0J5T7</accession>
<comment type="caution">
    <text evidence="1">The sequence shown here is derived from an EMBL/GenBank/DDBJ whole genome shotgun (WGS) entry which is preliminary data.</text>
</comment>